<feature type="transmembrane region" description="Helical" evidence="2">
    <location>
        <begin position="174"/>
        <end position="196"/>
    </location>
</feature>
<proteinExistence type="predicted"/>
<sequence length="372" mass="40132">MALIILLLFILVIVFSVLPLTGCLSTLPGIPGIYLVKIGNVTSSALNLRVGYYGICVSREGYTQCLGTSHGTTGTVIEAALAGSPGFNTTLPHNLTDKVQRLKTYSTSLTIQSNIFSRVQTGSAVVSCVALLALLLQLQARRRIKTVPNATRDIEANVAQNREITHRMLGDCTLLLFAFAALLSLIAAVTTMQTAIALEFATTNFSTFFEMQAGGAILALQWLLFFSLTTLCIFLHLWTQEFRNEKGTEAEEDGIPLVQPPASPTPTPAPSRMPSITSPSRLSQTTASISPRFRFPALTRPRPVPPMGPPMVAGTPIPHGLALGSPRLVVPSRVDDENDEELEPELSGAVRYARVVPAGMVRPVDVRRELTP</sequence>
<dbReference type="AlphaFoldDB" id="A0AAJ0M8Y2"/>
<evidence type="ECO:0000256" key="3">
    <source>
        <dbReference type="SAM" id="SignalP"/>
    </source>
</evidence>
<keyword evidence="2" id="KW-1133">Transmembrane helix</keyword>
<comment type="caution">
    <text evidence="4">The sequence shown here is derived from an EMBL/GenBank/DDBJ whole genome shotgun (WGS) entry which is preliminary data.</text>
</comment>
<feature type="region of interest" description="Disordered" evidence="1">
    <location>
        <begin position="248"/>
        <end position="283"/>
    </location>
</feature>
<feature type="signal peptide" evidence="3">
    <location>
        <begin position="1"/>
        <end position="16"/>
    </location>
</feature>
<gene>
    <name evidence="4" type="ORF">B0T25DRAFT_586186</name>
</gene>
<feature type="chain" id="PRO_5042498599" description="Pali-domain-containing protein" evidence="3">
    <location>
        <begin position="17"/>
        <end position="372"/>
    </location>
</feature>
<evidence type="ECO:0000313" key="4">
    <source>
        <dbReference type="EMBL" id="KAK3342147.1"/>
    </source>
</evidence>
<evidence type="ECO:0000256" key="1">
    <source>
        <dbReference type="SAM" id="MobiDB-lite"/>
    </source>
</evidence>
<feature type="compositionally biased region" description="Polar residues" evidence="1">
    <location>
        <begin position="274"/>
        <end position="283"/>
    </location>
</feature>
<keyword evidence="2" id="KW-0812">Transmembrane</keyword>
<keyword evidence="2" id="KW-0472">Membrane</keyword>
<evidence type="ECO:0008006" key="6">
    <source>
        <dbReference type="Google" id="ProtNLM"/>
    </source>
</evidence>
<reference evidence="4" key="2">
    <citation type="submission" date="2023-06" db="EMBL/GenBank/DDBJ databases">
        <authorList>
            <consortium name="Lawrence Berkeley National Laboratory"/>
            <person name="Haridas S."/>
            <person name="Hensen N."/>
            <person name="Bonometti L."/>
            <person name="Westerberg I."/>
            <person name="Brannstrom I.O."/>
            <person name="Guillou S."/>
            <person name="Cros-Aarteil S."/>
            <person name="Calhoun S."/>
            <person name="Kuo A."/>
            <person name="Mondo S."/>
            <person name="Pangilinan J."/>
            <person name="Riley R."/>
            <person name="Labutti K."/>
            <person name="Andreopoulos B."/>
            <person name="Lipzen A."/>
            <person name="Chen C."/>
            <person name="Yanf M."/>
            <person name="Daum C."/>
            <person name="Ng V."/>
            <person name="Clum A."/>
            <person name="Steindorff A."/>
            <person name="Ohm R."/>
            <person name="Martin F."/>
            <person name="Silar P."/>
            <person name="Natvig D."/>
            <person name="Lalanne C."/>
            <person name="Gautier V."/>
            <person name="Ament-Velasquez S.L."/>
            <person name="Kruys A."/>
            <person name="Hutchinson M.I."/>
            <person name="Powell A.J."/>
            <person name="Barry K."/>
            <person name="Miller A.N."/>
            <person name="Grigoriev I.V."/>
            <person name="Debuchy R."/>
            <person name="Gladieux P."/>
            <person name="Thoren M.H."/>
            <person name="Johannesson H."/>
        </authorList>
    </citation>
    <scope>NUCLEOTIDE SEQUENCE</scope>
    <source>
        <strain evidence="4">CBS 955.72</strain>
    </source>
</reference>
<evidence type="ECO:0000256" key="2">
    <source>
        <dbReference type="SAM" id="Phobius"/>
    </source>
</evidence>
<evidence type="ECO:0000313" key="5">
    <source>
        <dbReference type="Proteomes" id="UP001275084"/>
    </source>
</evidence>
<reference evidence="4" key="1">
    <citation type="journal article" date="2023" name="Mol. Phylogenet. Evol.">
        <title>Genome-scale phylogeny and comparative genomics of the fungal order Sordariales.</title>
        <authorList>
            <person name="Hensen N."/>
            <person name="Bonometti L."/>
            <person name="Westerberg I."/>
            <person name="Brannstrom I.O."/>
            <person name="Guillou S."/>
            <person name="Cros-Aarteil S."/>
            <person name="Calhoun S."/>
            <person name="Haridas S."/>
            <person name="Kuo A."/>
            <person name="Mondo S."/>
            <person name="Pangilinan J."/>
            <person name="Riley R."/>
            <person name="LaButti K."/>
            <person name="Andreopoulos B."/>
            <person name="Lipzen A."/>
            <person name="Chen C."/>
            <person name="Yan M."/>
            <person name="Daum C."/>
            <person name="Ng V."/>
            <person name="Clum A."/>
            <person name="Steindorff A."/>
            <person name="Ohm R.A."/>
            <person name="Martin F."/>
            <person name="Silar P."/>
            <person name="Natvig D.O."/>
            <person name="Lalanne C."/>
            <person name="Gautier V."/>
            <person name="Ament-Velasquez S.L."/>
            <person name="Kruys A."/>
            <person name="Hutchinson M.I."/>
            <person name="Powell A.J."/>
            <person name="Barry K."/>
            <person name="Miller A.N."/>
            <person name="Grigoriev I.V."/>
            <person name="Debuchy R."/>
            <person name="Gladieux P."/>
            <person name="Hiltunen Thoren M."/>
            <person name="Johannesson H."/>
        </authorList>
    </citation>
    <scope>NUCLEOTIDE SEQUENCE</scope>
    <source>
        <strain evidence="4">CBS 955.72</strain>
    </source>
</reference>
<accession>A0AAJ0M8Y2</accession>
<protein>
    <recommendedName>
        <fullName evidence="6">Pali-domain-containing protein</fullName>
    </recommendedName>
</protein>
<dbReference type="EMBL" id="JAUIQD010000008">
    <property type="protein sequence ID" value="KAK3342147.1"/>
    <property type="molecule type" value="Genomic_DNA"/>
</dbReference>
<organism evidence="4 5">
    <name type="scientific">Lasiosphaeria hispida</name>
    <dbReference type="NCBI Taxonomy" id="260671"/>
    <lineage>
        <taxon>Eukaryota</taxon>
        <taxon>Fungi</taxon>
        <taxon>Dikarya</taxon>
        <taxon>Ascomycota</taxon>
        <taxon>Pezizomycotina</taxon>
        <taxon>Sordariomycetes</taxon>
        <taxon>Sordariomycetidae</taxon>
        <taxon>Sordariales</taxon>
        <taxon>Lasiosphaeriaceae</taxon>
        <taxon>Lasiosphaeria</taxon>
    </lineage>
</organism>
<dbReference type="Proteomes" id="UP001275084">
    <property type="component" value="Unassembled WGS sequence"/>
</dbReference>
<keyword evidence="3" id="KW-0732">Signal</keyword>
<keyword evidence="5" id="KW-1185">Reference proteome</keyword>
<name>A0AAJ0M8Y2_9PEZI</name>
<feature type="compositionally biased region" description="Pro residues" evidence="1">
    <location>
        <begin position="258"/>
        <end position="271"/>
    </location>
</feature>
<feature type="transmembrane region" description="Helical" evidence="2">
    <location>
        <begin position="216"/>
        <end position="238"/>
    </location>
</feature>
<feature type="transmembrane region" description="Helical" evidence="2">
    <location>
        <begin position="115"/>
        <end position="136"/>
    </location>
</feature>